<keyword evidence="10" id="KW-0809">Transit peptide</keyword>
<dbReference type="OrthoDB" id="264015at2759"/>
<evidence type="ECO:0000256" key="11">
    <source>
        <dbReference type="ARBA" id="ARBA00023002"/>
    </source>
</evidence>
<gene>
    <name evidence="15" type="ORF">RO3G_13780</name>
</gene>
<evidence type="ECO:0000256" key="2">
    <source>
        <dbReference type="ARBA" id="ARBA00004173"/>
    </source>
</evidence>
<dbReference type="AlphaFoldDB" id="I1CKT9"/>
<sequence>MNQDNKQRRLYHSTIQLQDQKASTLPSLLVRNKAFAEALDQKQKDFWHVADREEMIKRLKSEDYDLLVVGGGATGAGVSVDAATRGLKVALVERDDFASGTSSRSTKLVHGGVRYLQKAVMELDYEQYKLVCEALHERKIFLDIAPHLSDQLPIMLPVYKWWQIPYYWVGCKLYDVFAGSEALESSYFLTRSKALEAFPMLKKDELVGALVYYDGQHNDARMNVALAMTAACYGATVANHCEVVDLTKDDKGKVNGAKLRDTLNGDEWTVKAKGVINATGPFTDGLRKMDDAQNLDIVAPSAGVHIILPNYYSPRNMGLLDPATSDGRVIFFLPWQGNTIAGTTDSPTEVTQNPMPKEDEINWILDEVSHLFECSKNNLITIAGGKWTTYRAMAEETVDRAIDVFELKPKHACQTEHTMLIGSEGYSNTMFIRLVQEFGMDTEVAQHLARSYGNRSWQVASIEDPTNSSWPKYGKRISPNYPYIEAEIRYTVRQELACTAVDVLARRTRLAFLNAEAALQSLPRVIDIMAEELKWDEARKKEEYTKATIFLGTMGLANDKVEQPSGN</sequence>
<dbReference type="GO" id="GO:0006072">
    <property type="term" value="P:glycerol-3-phosphate metabolic process"/>
    <property type="evidence" value="ECO:0007669"/>
    <property type="project" value="InterPro"/>
</dbReference>
<dbReference type="PANTHER" id="PTHR11985:SF15">
    <property type="entry name" value="GLYCEROL-3-PHOSPHATE DEHYDROGENASE, MITOCHONDRIAL"/>
    <property type="match status" value="1"/>
</dbReference>
<proteinExistence type="inferred from homology"/>
<evidence type="ECO:0000256" key="10">
    <source>
        <dbReference type="ARBA" id="ARBA00022946"/>
    </source>
</evidence>
<dbReference type="Pfam" id="PF01266">
    <property type="entry name" value="DAO"/>
    <property type="match status" value="1"/>
</dbReference>
<evidence type="ECO:0000256" key="7">
    <source>
        <dbReference type="ARBA" id="ARBA00022737"/>
    </source>
</evidence>
<dbReference type="PROSITE" id="PS00978">
    <property type="entry name" value="FAD_G3PDH_2"/>
    <property type="match status" value="1"/>
</dbReference>
<reference evidence="15 16" key="1">
    <citation type="journal article" date="2009" name="PLoS Genet.">
        <title>Genomic analysis of the basal lineage fungus Rhizopus oryzae reveals a whole-genome duplication.</title>
        <authorList>
            <person name="Ma L.-J."/>
            <person name="Ibrahim A.S."/>
            <person name="Skory C."/>
            <person name="Grabherr M.G."/>
            <person name="Burger G."/>
            <person name="Butler M."/>
            <person name="Elias M."/>
            <person name="Idnurm A."/>
            <person name="Lang B.F."/>
            <person name="Sone T."/>
            <person name="Abe A."/>
            <person name="Calvo S.E."/>
            <person name="Corrochano L.M."/>
            <person name="Engels R."/>
            <person name="Fu J."/>
            <person name="Hansberg W."/>
            <person name="Kim J.-M."/>
            <person name="Kodira C.D."/>
            <person name="Koehrsen M.J."/>
            <person name="Liu B."/>
            <person name="Miranda-Saavedra D."/>
            <person name="O'Leary S."/>
            <person name="Ortiz-Castellanos L."/>
            <person name="Poulter R."/>
            <person name="Rodriguez-Romero J."/>
            <person name="Ruiz-Herrera J."/>
            <person name="Shen Y.-Q."/>
            <person name="Zeng Q."/>
            <person name="Galagan J."/>
            <person name="Birren B.W."/>
            <person name="Cuomo C.A."/>
            <person name="Wickes B.L."/>
        </authorList>
    </citation>
    <scope>NUCLEOTIDE SEQUENCE [LARGE SCALE GENOMIC DNA]</scope>
    <source>
        <strain evidence="16">RA 99-880 / ATCC MYA-4621 / FGSC 9543 / NRRL 43880</strain>
    </source>
</reference>
<dbReference type="FunFam" id="1.10.8.870:FF:000001">
    <property type="entry name" value="Glycerol-3-phosphate dehydrogenase"/>
    <property type="match status" value="1"/>
</dbReference>
<organism evidence="15 16">
    <name type="scientific">Rhizopus delemar (strain RA 99-880 / ATCC MYA-4621 / FGSC 9543 / NRRL 43880)</name>
    <name type="common">Mucormycosis agent</name>
    <name type="synonym">Rhizopus arrhizus var. delemar</name>
    <dbReference type="NCBI Taxonomy" id="246409"/>
    <lineage>
        <taxon>Eukaryota</taxon>
        <taxon>Fungi</taxon>
        <taxon>Fungi incertae sedis</taxon>
        <taxon>Mucoromycota</taxon>
        <taxon>Mucoromycotina</taxon>
        <taxon>Mucoromycetes</taxon>
        <taxon>Mucorales</taxon>
        <taxon>Mucorineae</taxon>
        <taxon>Rhizopodaceae</taxon>
        <taxon>Rhizopus</taxon>
    </lineage>
</organism>
<dbReference type="EC" id="1.1.5.3" evidence="4"/>
<dbReference type="InterPro" id="IPR036188">
    <property type="entry name" value="FAD/NAD-bd_sf"/>
</dbReference>
<feature type="domain" description="Alpha-glycerophosphate oxidase C-terminal" evidence="14">
    <location>
        <begin position="413"/>
        <end position="540"/>
    </location>
</feature>
<dbReference type="GeneID" id="93620745"/>
<dbReference type="Gene3D" id="3.50.50.60">
    <property type="entry name" value="FAD/NAD(P)-binding domain"/>
    <property type="match status" value="2"/>
</dbReference>
<evidence type="ECO:0000256" key="5">
    <source>
        <dbReference type="ARBA" id="ARBA00022630"/>
    </source>
</evidence>
<evidence type="ECO:0000259" key="13">
    <source>
        <dbReference type="Pfam" id="PF01266"/>
    </source>
</evidence>
<dbReference type="eggNOG" id="KOG0042">
    <property type="taxonomic scope" value="Eukaryota"/>
</dbReference>
<dbReference type="EMBL" id="CH476743">
    <property type="protein sequence ID" value="EIE89069.1"/>
    <property type="molecule type" value="Genomic_DNA"/>
</dbReference>
<dbReference type="OMA" id="VQYWDAQ"/>
<dbReference type="SUPFAM" id="SSF51905">
    <property type="entry name" value="FAD/NAD(P)-binding domain"/>
    <property type="match status" value="1"/>
</dbReference>
<protein>
    <recommendedName>
        <fullName evidence="4">glycerol-3-phosphate dehydrogenase</fullName>
        <ecNumber evidence="4">1.1.5.3</ecNumber>
    </recommendedName>
</protein>
<dbReference type="STRING" id="246409.I1CKT9"/>
<dbReference type="GO" id="GO:0046872">
    <property type="term" value="F:metal ion binding"/>
    <property type="evidence" value="ECO:0007669"/>
    <property type="project" value="UniProtKB-KW"/>
</dbReference>
<feature type="domain" description="FAD dependent oxidoreductase" evidence="13">
    <location>
        <begin position="65"/>
        <end position="393"/>
    </location>
</feature>
<dbReference type="PANTHER" id="PTHR11985">
    <property type="entry name" value="GLYCEROL-3-PHOSPHATE DEHYDROGENASE"/>
    <property type="match status" value="1"/>
</dbReference>
<keyword evidence="16" id="KW-1185">Reference proteome</keyword>
<dbReference type="InterPro" id="IPR038299">
    <property type="entry name" value="DAO_C_sf"/>
</dbReference>
<keyword evidence="11" id="KW-0560">Oxidoreductase</keyword>
<dbReference type="Gene3D" id="3.30.9.10">
    <property type="entry name" value="D-Amino Acid Oxidase, subunit A, domain 2"/>
    <property type="match status" value="1"/>
</dbReference>
<keyword evidence="6" id="KW-0479">Metal-binding</keyword>
<dbReference type="Proteomes" id="UP000009138">
    <property type="component" value="Unassembled WGS sequence"/>
</dbReference>
<dbReference type="GO" id="GO:0004368">
    <property type="term" value="F:glycerol-3-phosphate dehydrogenase (quinone) activity"/>
    <property type="evidence" value="ECO:0007669"/>
    <property type="project" value="UniProtKB-EC"/>
</dbReference>
<dbReference type="FunCoup" id="I1CKT9">
    <property type="interactions" value="393"/>
</dbReference>
<evidence type="ECO:0000256" key="9">
    <source>
        <dbReference type="ARBA" id="ARBA00022837"/>
    </source>
</evidence>
<keyword evidence="12" id="KW-0496">Mitochondrion</keyword>
<evidence type="ECO:0000313" key="15">
    <source>
        <dbReference type="EMBL" id="EIE89069.1"/>
    </source>
</evidence>
<evidence type="ECO:0000256" key="4">
    <source>
        <dbReference type="ARBA" id="ARBA00013029"/>
    </source>
</evidence>
<evidence type="ECO:0000256" key="3">
    <source>
        <dbReference type="ARBA" id="ARBA00007330"/>
    </source>
</evidence>
<dbReference type="InterPro" id="IPR031656">
    <property type="entry name" value="DAO_C"/>
</dbReference>
<dbReference type="RefSeq" id="XP_067524465.1">
    <property type="nucleotide sequence ID" value="XM_067668364.1"/>
</dbReference>
<accession>I1CKT9</accession>
<dbReference type="InParanoid" id="I1CKT9"/>
<evidence type="ECO:0000256" key="1">
    <source>
        <dbReference type="ARBA" id="ARBA00001974"/>
    </source>
</evidence>
<keyword evidence="8" id="KW-0274">FAD</keyword>
<evidence type="ECO:0000256" key="8">
    <source>
        <dbReference type="ARBA" id="ARBA00022827"/>
    </source>
</evidence>
<keyword evidence="7" id="KW-0677">Repeat</keyword>
<evidence type="ECO:0000313" key="16">
    <source>
        <dbReference type="Proteomes" id="UP000009138"/>
    </source>
</evidence>
<comment type="similarity">
    <text evidence="3">Belongs to the FAD-dependent glycerol-3-phosphate dehydrogenase family.</text>
</comment>
<evidence type="ECO:0000256" key="12">
    <source>
        <dbReference type="ARBA" id="ARBA00023128"/>
    </source>
</evidence>
<dbReference type="Pfam" id="PF16901">
    <property type="entry name" value="DAO_C"/>
    <property type="match status" value="1"/>
</dbReference>
<dbReference type="GO" id="GO:0005739">
    <property type="term" value="C:mitochondrion"/>
    <property type="evidence" value="ECO:0007669"/>
    <property type="project" value="UniProtKB-SubCell"/>
</dbReference>
<comment type="subcellular location">
    <subcellularLocation>
        <location evidence="2">Mitochondrion</location>
    </subcellularLocation>
</comment>
<dbReference type="PRINTS" id="PR01001">
    <property type="entry name" value="FADG3PDH"/>
</dbReference>
<evidence type="ECO:0000259" key="14">
    <source>
        <dbReference type="Pfam" id="PF16901"/>
    </source>
</evidence>
<name>I1CKT9_RHIO9</name>
<keyword evidence="5" id="KW-0285">Flavoprotein</keyword>
<dbReference type="InterPro" id="IPR000447">
    <property type="entry name" value="G3P_DH_FAD-dep"/>
</dbReference>
<comment type="cofactor">
    <cofactor evidence="1">
        <name>FAD</name>
        <dbReference type="ChEBI" id="CHEBI:57692"/>
    </cofactor>
</comment>
<dbReference type="InterPro" id="IPR006076">
    <property type="entry name" value="FAD-dep_OxRdtase"/>
</dbReference>
<dbReference type="VEuPathDB" id="FungiDB:RO3G_13780"/>
<dbReference type="Gene3D" id="1.10.8.870">
    <property type="entry name" value="Alpha-glycerophosphate oxidase, cap domain"/>
    <property type="match status" value="1"/>
</dbReference>
<evidence type="ECO:0000256" key="6">
    <source>
        <dbReference type="ARBA" id="ARBA00022723"/>
    </source>
</evidence>
<keyword evidence="9" id="KW-0106">Calcium</keyword>